<dbReference type="AlphaFoldDB" id="A0A1X3DEY6"/>
<dbReference type="RefSeq" id="WP_085364981.1">
    <property type="nucleotide sequence ID" value="NZ_CAUJPZ010000008.1"/>
</dbReference>
<dbReference type="EMBL" id="MTBO01000002">
    <property type="protein sequence ID" value="OSI18483.1"/>
    <property type="molecule type" value="Genomic_DNA"/>
</dbReference>
<dbReference type="GO" id="GO:0043590">
    <property type="term" value="C:bacterial nucleoid"/>
    <property type="evidence" value="ECO:0007669"/>
    <property type="project" value="TreeGrafter"/>
</dbReference>
<reference evidence="10" key="1">
    <citation type="submission" date="2017-01" db="EMBL/GenBank/DDBJ databases">
        <authorList>
            <person name="Wolfgang W.J."/>
            <person name="Cole J."/>
            <person name="Wroblewski D."/>
            <person name="Mcginnis J."/>
            <person name="Musser K.A."/>
        </authorList>
    </citation>
    <scope>NUCLEOTIDE SEQUENCE [LARGE SCALE GENOMIC DNA]</scope>
    <source>
        <strain evidence="10">DSM 19151</strain>
    </source>
</reference>
<dbReference type="InterPro" id="IPR012340">
    <property type="entry name" value="NA-bd_OB-fold"/>
</dbReference>
<dbReference type="OrthoDB" id="9804792at2"/>
<dbReference type="Proteomes" id="UP000193118">
    <property type="component" value="Unassembled WGS sequence"/>
</dbReference>
<dbReference type="NCBIfam" id="TIGR00613">
    <property type="entry name" value="reco"/>
    <property type="match status" value="1"/>
</dbReference>
<dbReference type="InterPro" id="IPR042242">
    <property type="entry name" value="RecO_C"/>
</dbReference>
<evidence type="ECO:0000256" key="4">
    <source>
        <dbReference type="ARBA" id="ARBA00023172"/>
    </source>
</evidence>
<evidence type="ECO:0000313" key="9">
    <source>
        <dbReference type="EMBL" id="OSI18483.1"/>
    </source>
</evidence>
<evidence type="ECO:0000256" key="2">
    <source>
        <dbReference type="ARBA" id="ARBA00021310"/>
    </source>
</evidence>
<dbReference type="SUPFAM" id="SSF57863">
    <property type="entry name" value="ArfGap/RecO-like zinc finger"/>
    <property type="match status" value="1"/>
</dbReference>
<protein>
    <recommendedName>
        <fullName evidence="2 7">DNA repair protein RecO</fullName>
    </recommendedName>
    <alternativeName>
        <fullName evidence="6 7">Recombination protein O</fullName>
    </alternativeName>
</protein>
<keyword evidence="5 7" id="KW-0234">DNA repair</keyword>
<name>A0A1X3DEY6_9NEIS</name>
<dbReference type="GeneID" id="94579957"/>
<evidence type="ECO:0000256" key="1">
    <source>
        <dbReference type="ARBA" id="ARBA00007452"/>
    </source>
</evidence>
<keyword evidence="3 7" id="KW-0227">DNA damage</keyword>
<sequence length="248" mass="28118">MPAQTHRINHEPAFLLTAKPWRESSLWLEMFSRRYGRVALLARSARTRQSELRGVLVPFVPVSASWYGSQELKTLHRAEWLGGWRQPQGRSLFSGLYANELVYKLTAREDPHPALYDALHTLMRVVAEEPNHVAALRRFEWALLTELGFAPDLQNDEHGQPVTAGQTYWLRPEHAPLPLAQAGGLPQHEAQGVAVDGSTLIQLRNGIFDNGESLQQTLKLTRMLLDFRLPEGIKSRQVLQQMQAFQTA</sequence>
<dbReference type="HAMAP" id="MF_00201">
    <property type="entry name" value="RecO"/>
    <property type="match status" value="1"/>
</dbReference>
<dbReference type="GO" id="GO:0006310">
    <property type="term" value="P:DNA recombination"/>
    <property type="evidence" value="ECO:0007669"/>
    <property type="project" value="UniProtKB-UniRule"/>
</dbReference>
<dbReference type="Pfam" id="PF02565">
    <property type="entry name" value="RecO_C"/>
    <property type="match status" value="1"/>
</dbReference>
<evidence type="ECO:0000256" key="6">
    <source>
        <dbReference type="ARBA" id="ARBA00033409"/>
    </source>
</evidence>
<evidence type="ECO:0000256" key="5">
    <source>
        <dbReference type="ARBA" id="ARBA00023204"/>
    </source>
</evidence>
<feature type="domain" description="DNA replication/recombination mediator RecO N-terminal" evidence="8">
    <location>
        <begin position="11"/>
        <end position="82"/>
    </location>
</feature>
<evidence type="ECO:0000256" key="7">
    <source>
        <dbReference type="HAMAP-Rule" id="MF_00201"/>
    </source>
</evidence>
<accession>A0A1X3DEY6</accession>
<proteinExistence type="inferred from homology"/>
<dbReference type="Gene3D" id="2.40.50.140">
    <property type="entry name" value="Nucleic acid-binding proteins"/>
    <property type="match status" value="1"/>
</dbReference>
<dbReference type="InterPro" id="IPR003717">
    <property type="entry name" value="RecO"/>
</dbReference>
<dbReference type="PANTHER" id="PTHR33991:SF1">
    <property type="entry name" value="DNA REPAIR PROTEIN RECO"/>
    <property type="match status" value="1"/>
</dbReference>
<keyword evidence="10" id="KW-1185">Reference proteome</keyword>
<dbReference type="STRING" id="194197.BWD09_01525"/>
<dbReference type="InterPro" id="IPR022572">
    <property type="entry name" value="DNA_rep/recomb_RecO_N"/>
</dbReference>
<comment type="similarity">
    <text evidence="1 7">Belongs to the RecO family.</text>
</comment>
<dbReference type="InterPro" id="IPR037278">
    <property type="entry name" value="ARFGAP/RecO"/>
</dbReference>
<evidence type="ECO:0000259" key="8">
    <source>
        <dbReference type="Pfam" id="PF11967"/>
    </source>
</evidence>
<dbReference type="SUPFAM" id="SSF50249">
    <property type="entry name" value="Nucleic acid-binding proteins"/>
    <property type="match status" value="1"/>
</dbReference>
<evidence type="ECO:0000256" key="3">
    <source>
        <dbReference type="ARBA" id="ARBA00022763"/>
    </source>
</evidence>
<organism evidence="9 10">
    <name type="scientific">Neisseria dentiae</name>
    <dbReference type="NCBI Taxonomy" id="194197"/>
    <lineage>
        <taxon>Bacteria</taxon>
        <taxon>Pseudomonadati</taxon>
        <taxon>Pseudomonadota</taxon>
        <taxon>Betaproteobacteria</taxon>
        <taxon>Neisseriales</taxon>
        <taxon>Neisseriaceae</taxon>
        <taxon>Neisseria</taxon>
    </lineage>
</organism>
<comment type="function">
    <text evidence="7">Involved in DNA repair and RecF pathway recombination.</text>
</comment>
<gene>
    <name evidence="7" type="primary">recO</name>
    <name evidence="9" type="ORF">BWD09_01525</name>
</gene>
<dbReference type="Pfam" id="PF11967">
    <property type="entry name" value="RecO_N"/>
    <property type="match status" value="1"/>
</dbReference>
<evidence type="ECO:0000313" key="10">
    <source>
        <dbReference type="Proteomes" id="UP000193118"/>
    </source>
</evidence>
<dbReference type="PANTHER" id="PTHR33991">
    <property type="entry name" value="DNA REPAIR PROTEIN RECO"/>
    <property type="match status" value="1"/>
</dbReference>
<comment type="caution">
    <text evidence="9">The sequence shown here is derived from an EMBL/GenBank/DDBJ whole genome shotgun (WGS) entry which is preliminary data.</text>
</comment>
<dbReference type="GO" id="GO:0006302">
    <property type="term" value="P:double-strand break repair"/>
    <property type="evidence" value="ECO:0007669"/>
    <property type="project" value="TreeGrafter"/>
</dbReference>
<keyword evidence="4 7" id="KW-0233">DNA recombination</keyword>
<dbReference type="Gene3D" id="1.20.1440.120">
    <property type="entry name" value="Recombination protein O, C-terminal domain"/>
    <property type="match status" value="1"/>
</dbReference>